<evidence type="ECO:0000256" key="1">
    <source>
        <dbReference type="ARBA" id="ARBA00008184"/>
    </source>
</evidence>
<dbReference type="Pfam" id="PF03167">
    <property type="entry name" value="UDG"/>
    <property type="match status" value="1"/>
</dbReference>
<evidence type="ECO:0000256" key="2">
    <source>
        <dbReference type="ARBA" id="ARBA00022763"/>
    </source>
</evidence>
<comment type="subcellular location">
    <subcellularLocation>
        <location evidence="5">Mitochondrion</location>
    </subcellularLocation>
    <subcellularLocation>
        <location evidence="5">Nucleus</location>
    </subcellularLocation>
</comment>
<keyword evidence="10" id="KW-1185">Reference proteome</keyword>
<dbReference type="NCBIfam" id="NF003588">
    <property type="entry name" value="PRK05254.1-1"/>
    <property type="match status" value="1"/>
</dbReference>
<evidence type="ECO:0000256" key="5">
    <source>
        <dbReference type="HAMAP-Rule" id="MF_03166"/>
    </source>
</evidence>
<dbReference type="eggNOG" id="KOG2994">
    <property type="taxonomic scope" value="Eukaryota"/>
</dbReference>
<reference evidence="10" key="1">
    <citation type="submission" date="2003-08" db="EMBL/GenBank/DDBJ databases">
        <authorList>
            <person name="Birren B."/>
            <person name="Nusbaum C."/>
            <person name="Abebe A."/>
            <person name="Abouelleil A."/>
            <person name="Adekoya E."/>
            <person name="Ait-zahra M."/>
            <person name="Allen N."/>
            <person name="Allen T."/>
            <person name="An P."/>
            <person name="Anderson M."/>
            <person name="Anderson S."/>
            <person name="Arachchi H."/>
            <person name="Armbruster J."/>
            <person name="Bachantsang P."/>
            <person name="Baldwin J."/>
            <person name="Barry A."/>
            <person name="Bayul T."/>
            <person name="Blitshsteyn B."/>
            <person name="Bloom T."/>
            <person name="Blye J."/>
            <person name="Boguslavskiy L."/>
            <person name="Borowsky M."/>
            <person name="Boukhgalter B."/>
            <person name="Brunache A."/>
            <person name="Butler J."/>
            <person name="Calixte N."/>
            <person name="Calvo S."/>
            <person name="Camarata J."/>
            <person name="Campo K."/>
            <person name="Chang J."/>
            <person name="Cheshatsang Y."/>
            <person name="Citroen M."/>
            <person name="Collymore A."/>
            <person name="Considine T."/>
            <person name="Cook A."/>
            <person name="Cooke P."/>
            <person name="Corum B."/>
            <person name="Cuomo C."/>
            <person name="David R."/>
            <person name="Dawoe T."/>
            <person name="Degray S."/>
            <person name="Dodge S."/>
            <person name="Dooley K."/>
            <person name="Dorje P."/>
            <person name="Dorjee K."/>
            <person name="Dorris L."/>
            <person name="Duffey N."/>
            <person name="Dupes A."/>
            <person name="Elkins T."/>
            <person name="Engels R."/>
            <person name="Erickson J."/>
            <person name="Farina A."/>
            <person name="Faro S."/>
            <person name="Ferreira P."/>
            <person name="Fischer H."/>
            <person name="Fitzgerald M."/>
            <person name="Foley K."/>
            <person name="Gage D."/>
            <person name="Galagan J."/>
            <person name="Gearin G."/>
            <person name="Gnerre S."/>
            <person name="Gnirke A."/>
            <person name="Goyette A."/>
            <person name="Graham J."/>
            <person name="Grandbois E."/>
            <person name="Gyaltsen K."/>
            <person name="Hafez N."/>
            <person name="Hagopian D."/>
            <person name="Hagos B."/>
            <person name="Hall J."/>
            <person name="Hatcher B."/>
            <person name="Heller A."/>
            <person name="Higgins H."/>
            <person name="Honan T."/>
            <person name="Horn A."/>
            <person name="Houde N."/>
            <person name="Hughes L."/>
            <person name="Hulme W."/>
            <person name="Husby E."/>
            <person name="Iliev I."/>
            <person name="Jaffe D."/>
            <person name="Jones C."/>
            <person name="Kamal M."/>
            <person name="Kamat A."/>
            <person name="Kamvysselis M."/>
            <person name="Karlsson E."/>
            <person name="Kells C."/>
            <person name="Kieu A."/>
            <person name="Kisner P."/>
            <person name="Kodira C."/>
            <person name="Kulbokas E."/>
            <person name="Labutti K."/>
            <person name="Lama D."/>
            <person name="Landers T."/>
            <person name="Leger J."/>
            <person name="Levine S."/>
            <person name="Lewis D."/>
            <person name="Lewis T."/>
            <person name="Lindblad-toh K."/>
            <person name="Liu X."/>
            <person name="Lokyitsang T."/>
            <person name="Lokyitsang Y."/>
            <person name="Lucien O."/>
            <person name="Lui A."/>
            <person name="Ma L.J."/>
            <person name="Mabbitt R."/>
            <person name="Macdonald J."/>
            <person name="Maclean C."/>
            <person name="Major J."/>
            <person name="Manning J."/>
            <person name="Marabella R."/>
            <person name="Maru K."/>
            <person name="Matthews C."/>
            <person name="Mauceli E."/>
            <person name="Mccarthy M."/>
            <person name="Mcdonough S."/>
            <person name="Mcghee T."/>
            <person name="Meldrim J."/>
            <person name="Meneus L."/>
            <person name="Mesirov J."/>
            <person name="Mihalev A."/>
            <person name="Mihova T."/>
            <person name="Mikkelsen T."/>
            <person name="Mlenga V."/>
            <person name="Moru K."/>
            <person name="Mozes J."/>
            <person name="Mulrain L."/>
            <person name="Munson G."/>
            <person name="Naylor J."/>
            <person name="Newes C."/>
            <person name="Nguyen C."/>
            <person name="Nguyen N."/>
            <person name="Nguyen T."/>
            <person name="Nicol R."/>
            <person name="Nielsen C."/>
            <person name="Nizzari M."/>
            <person name="Norbu C."/>
            <person name="Norbu N."/>
            <person name="O'donnell P."/>
            <person name="Okoawo O."/>
            <person name="O'leary S."/>
            <person name="Omotosho B."/>
            <person name="O'neill K."/>
            <person name="Osman S."/>
            <person name="Parker S."/>
            <person name="Perrin D."/>
            <person name="Phunkhang P."/>
            <person name="Piqani B."/>
            <person name="Purcell S."/>
            <person name="Rachupka T."/>
            <person name="Ramasamy U."/>
            <person name="Rameau R."/>
            <person name="Ray V."/>
            <person name="Raymond C."/>
            <person name="Retta R."/>
            <person name="Richardson S."/>
            <person name="Rise C."/>
            <person name="Rodriguez J."/>
            <person name="Rogers J."/>
            <person name="Rogov P."/>
            <person name="Rutman M."/>
            <person name="Schupbach R."/>
            <person name="Seaman C."/>
            <person name="Settipalli S."/>
            <person name="Sharpe T."/>
            <person name="Sheridan J."/>
            <person name="Sherpa N."/>
            <person name="Shi J."/>
            <person name="Smirnov S."/>
            <person name="Smith C."/>
            <person name="Sougnez C."/>
            <person name="Spencer B."/>
            <person name="Stalker J."/>
            <person name="Stange-thomann N."/>
            <person name="Stavropoulos S."/>
            <person name="Stetson K."/>
            <person name="Stone C."/>
            <person name="Stone S."/>
            <person name="Stubbs M."/>
            <person name="Talamas J."/>
            <person name="Tchuinga P."/>
            <person name="Tenzing P."/>
            <person name="Tesfaye S."/>
            <person name="Theodore J."/>
            <person name="Thoulutsang Y."/>
            <person name="Topham K."/>
            <person name="Towey S."/>
            <person name="Tsamla T."/>
            <person name="Tsomo N."/>
            <person name="Vallee D."/>
            <person name="Vassiliev H."/>
            <person name="Venkataraman V."/>
            <person name="Vinson J."/>
            <person name="Vo A."/>
            <person name="Wade C."/>
            <person name="Wang S."/>
            <person name="Wangchuk T."/>
            <person name="Wangdi T."/>
            <person name="Whittaker C."/>
            <person name="Wilkinson J."/>
            <person name="Wu Y."/>
            <person name="Wyman D."/>
            <person name="Yadav S."/>
            <person name="Yang S."/>
            <person name="Yang X."/>
            <person name="Yeager S."/>
            <person name="Yee E."/>
            <person name="Young G."/>
            <person name="Zainoun J."/>
            <person name="Zembeck L."/>
            <person name="Zimmer A."/>
            <person name="Zody M."/>
            <person name="Lander E."/>
        </authorList>
    </citation>
    <scope>NUCLEOTIDE SEQUENCE [LARGE SCALE GENOMIC DNA]</scope>
</reference>
<dbReference type="Ensembl" id="ENSCSAVT00000005430.1">
    <property type="protein sequence ID" value="ENSCSAVP00000005359.1"/>
    <property type="gene ID" value="ENSCSAVG00000003203.1"/>
</dbReference>
<dbReference type="SMART" id="SM00986">
    <property type="entry name" value="UDG"/>
    <property type="match status" value="1"/>
</dbReference>
<dbReference type="InterPro" id="IPR002043">
    <property type="entry name" value="UDG_fam1"/>
</dbReference>
<dbReference type="PROSITE" id="PS00130">
    <property type="entry name" value="U_DNA_GLYCOSYLASE"/>
    <property type="match status" value="1"/>
</dbReference>
<organism evidence="9 10">
    <name type="scientific">Ciona savignyi</name>
    <name type="common">Pacific transparent sea squirt</name>
    <dbReference type="NCBI Taxonomy" id="51511"/>
    <lineage>
        <taxon>Eukaryota</taxon>
        <taxon>Metazoa</taxon>
        <taxon>Chordata</taxon>
        <taxon>Tunicata</taxon>
        <taxon>Ascidiacea</taxon>
        <taxon>Phlebobranchia</taxon>
        <taxon>Cionidae</taxon>
        <taxon>Ciona</taxon>
    </lineage>
</organism>
<evidence type="ECO:0000256" key="3">
    <source>
        <dbReference type="ARBA" id="ARBA00022801"/>
    </source>
</evidence>
<sequence>ITYSTIFLSEQVLKCCFHQLIKFLEDEYGSDTPIYPPRHQVFSWTHHCRIEEIKVVILGQDPYYKEEGQAHGLCFSVPKGVEKPSSLQNIFKELKSDIPGFEIPDDGDLTKWAERGVLLLNSALTVREDKPNSHKKEWKTFTNAVIKLISSKLNNVVFMLWGDYAQKKGSLIDKTKGHLILKATHPSPKSASLGIFKPAQSGAAIDLGCHHFSTANTYLRYCEIPEIDWNL</sequence>
<dbReference type="GO" id="GO:0004844">
    <property type="term" value="F:uracil DNA N-glycosylase activity"/>
    <property type="evidence" value="ECO:0007669"/>
    <property type="project" value="UniProtKB-UniRule"/>
</dbReference>
<dbReference type="InterPro" id="IPR005122">
    <property type="entry name" value="Uracil-DNA_glycosylase-like"/>
</dbReference>
<evidence type="ECO:0000259" key="8">
    <source>
        <dbReference type="SMART" id="SM00986"/>
    </source>
</evidence>
<dbReference type="GO" id="GO:0005739">
    <property type="term" value="C:mitochondrion"/>
    <property type="evidence" value="ECO:0007669"/>
    <property type="project" value="UniProtKB-SubCell"/>
</dbReference>
<evidence type="ECO:0000256" key="7">
    <source>
        <dbReference type="RuleBase" id="RU003780"/>
    </source>
</evidence>
<dbReference type="GO" id="GO:0097510">
    <property type="term" value="P:base-excision repair, AP site formation via deaminated base removal"/>
    <property type="evidence" value="ECO:0007669"/>
    <property type="project" value="TreeGrafter"/>
</dbReference>
<dbReference type="CDD" id="cd10027">
    <property type="entry name" value="UDG-F1-like"/>
    <property type="match status" value="1"/>
</dbReference>
<reference evidence="9" key="3">
    <citation type="submission" date="2025-09" db="UniProtKB">
        <authorList>
            <consortium name="Ensembl"/>
        </authorList>
    </citation>
    <scope>IDENTIFICATION</scope>
</reference>
<dbReference type="NCBIfam" id="TIGR00628">
    <property type="entry name" value="ung"/>
    <property type="match status" value="1"/>
</dbReference>
<accession>H2YJ60</accession>
<feature type="domain" description="Uracil-DNA glycosylase-like" evidence="8">
    <location>
        <begin position="46"/>
        <end position="208"/>
    </location>
</feature>
<feature type="active site" description="Proton acceptor" evidence="5 6">
    <location>
        <position position="61"/>
    </location>
</feature>
<keyword evidence="4 5" id="KW-0234">DNA repair</keyword>
<evidence type="ECO:0000313" key="10">
    <source>
        <dbReference type="Proteomes" id="UP000007875"/>
    </source>
</evidence>
<dbReference type="AlphaFoldDB" id="H2YJ60"/>
<dbReference type="EC" id="3.2.2.27" evidence="5 7"/>
<dbReference type="NCBIfam" id="NF003592">
    <property type="entry name" value="PRK05254.1-5"/>
    <property type="match status" value="1"/>
</dbReference>
<keyword evidence="5" id="KW-0539">Nucleus</keyword>
<dbReference type="GO" id="GO:0005634">
    <property type="term" value="C:nucleus"/>
    <property type="evidence" value="ECO:0007669"/>
    <property type="project" value="UniProtKB-SubCell"/>
</dbReference>
<dbReference type="GeneTree" id="ENSGT00390000003405"/>
<dbReference type="SUPFAM" id="SSF52141">
    <property type="entry name" value="Uracil-DNA glycosylase-like"/>
    <property type="match status" value="1"/>
</dbReference>
<evidence type="ECO:0000256" key="6">
    <source>
        <dbReference type="PROSITE-ProRule" id="PRU10072"/>
    </source>
</evidence>
<keyword evidence="5" id="KW-0496">Mitochondrion</keyword>
<comment type="function">
    <text evidence="5 7">Excises uracil residues from the DNA which can arise as a result of misincorporation of dUMP residues by DNA polymerase or due to deamination of cytosine.</text>
</comment>
<dbReference type="SMART" id="SM00987">
    <property type="entry name" value="UreE_C"/>
    <property type="match status" value="1"/>
</dbReference>
<protein>
    <recommendedName>
        <fullName evidence="5 7">Uracil-DNA glycosylase</fullName>
        <shortName evidence="5">UDG</shortName>
        <ecNumber evidence="5 7">3.2.2.27</ecNumber>
    </recommendedName>
</protein>
<evidence type="ECO:0000313" key="9">
    <source>
        <dbReference type="Ensembl" id="ENSCSAVP00000005359.1"/>
    </source>
</evidence>
<comment type="similarity">
    <text evidence="1 5 7">Belongs to the uracil-DNA glycosylase (UDG) superfamily. UNG family.</text>
</comment>
<name>H2YJ60_CIOSA</name>
<dbReference type="NCBIfam" id="NF003589">
    <property type="entry name" value="PRK05254.1-2"/>
    <property type="match status" value="1"/>
</dbReference>
<dbReference type="OMA" id="GSHTEIW"/>
<dbReference type="STRING" id="51511.ENSCSAVP00000005359"/>
<dbReference type="Proteomes" id="UP000007875">
    <property type="component" value="Unassembled WGS sequence"/>
</dbReference>
<dbReference type="InterPro" id="IPR018085">
    <property type="entry name" value="Ura-DNA_Glyclase_AS"/>
</dbReference>
<dbReference type="Gene3D" id="3.40.470.10">
    <property type="entry name" value="Uracil-DNA glycosylase-like domain"/>
    <property type="match status" value="1"/>
</dbReference>
<dbReference type="InParanoid" id="H2YJ60"/>
<dbReference type="PANTHER" id="PTHR11264">
    <property type="entry name" value="URACIL-DNA GLYCOSYLASE"/>
    <property type="match status" value="1"/>
</dbReference>
<dbReference type="PANTHER" id="PTHR11264:SF0">
    <property type="entry name" value="URACIL-DNA GLYCOSYLASE"/>
    <property type="match status" value="1"/>
</dbReference>
<dbReference type="InterPro" id="IPR036895">
    <property type="entry name" value="Uracil-DNA_glycosylase-like_sf"/>
</dbReference>
<dbReference type="HAMAP" id="MF_00148">
    <property type="entry name" value="UDG"/>
    <property type="match status" value="1"/>
</dbReference>
<keyword evidence="3 5" id="KW-0378">Hydrolase</keyword>
<keyword evidence="2 5" id="KW-0227">DNA damage</keyword>
<comment type="catalytic activity">
    <reaction evidence="5 7">
        <text>Hydrolyzes single-stranded DNA or mismatched double-stranded DNA and polynucleotides, releasing free uracil.</text>
        <dbReference type="EC" id="3.2.2.27"/>
    </reaction>
</comment>
<proteinExistence type="inferred from homology"/>
<evidence type="ECO:0000256" key="4">
    <source>
        <dbReference type="ARBA" id="ARBA00023204"/>
    </source>
</evidence>
<reference evidence="9" key="2">
    <citation type="submission" date="2025-08" db="UniProtKB">
        <authorList>
            <consortium name="Ensembl"/>
        </authorList>
    </citation>
    <scope>IDENTIFICATION</scope>
</reference>